<reference evidence="8 9" key="1">
    <citation type="submission" date="2018-11" db="EMBL/GenBank/DDBJ databases">
        <title>Erythrobacter spongiae sp. nov., isolated from a marine sponge.</title>
        <authorList>
            <person name="Zhuang L."/>
            <person name="Luo L."/>
        </authorList>
    </citation>
    <scope>NUCLEOTIDE SEQUENCE [LARGE SCALE GENOMIC DNA]</scope>
    <source>
        <strain evidence="8 9">HN-E23</strain>
    </source>
</reference>
<dbReference type="EMBL" id="RPFZ01000001">
    <property type="protein sequence ID" value="RPF70369.1"/>
    <property type="molecule type" value="Genomic_DNA"/>
</dbReference>
<evidence type="ECO:0000256" key="4">
    <source>
        <dbReference type="ARBA" id="ARBA00023267"/>
    </source>
</evidence>
<dbReference type="PANTHER" id="PTHR12835:SF5">
    <property type="entry name" value="BIOTIN--PROTEIN LIGASE"/>
    <property type="match status" value="1"/>
</dbReference>
<gene>
    <name evidence="8" type="ORF">EG799_01025</name>
</gene>
<dbReference type="PANTHER" id="PTHR12835">
    <property type="entry name" value="BIOTIN PROTEIN LIGASE"/>
    <property type="match status" value="1"/>
</dbReference>
<evidence type="ECO:0000256" key="3">
    <source>
        <dbReference type="ARBA" id="ARBA00022840"/>
    </source>
</evidence>
<dbReference type="SUPFAM" id="SSF55681">
    <property type="entry name" value="Class II aaRS and biotin synthetases"/>
    <property type="match status" value="1"/>
</dbReference>
<name>A0A3N5CUS4_9SPHN</name>
<keyword evidence="9" id="KW-1185">Reference proteome</keyword>
<dbReference type="PROSITE" id="PS51733">
    <property type="entry name" value="BPL_LPL_CATALYTIC"/>
    <property type="match status" value="1"/>
</dbReference>
<dbReference type="SUPFAM" id="SSF50037">
    <property type="entry name" value="C-terminal domain of transcriptional repressors"/>
    <property type="match status" value="1"/>
</dbReference>
<comment type="catalytic activity">
    <reaction evidence="6">
        <text>biotin + L-lysyl-[protein] + ATP = N(6)-biotinyl-L-lysyl-[protein] + AMP + diphosphate + H(+)</text>
        <dbReference type="Rhea" id="RHEA:11756"/>
        <dbReference type="Rhea" id="RHEA-COMP:9752"/>
        <dbReference type="Rhea" id="RHEA-COMP:10505"/>
        <dbReference type="ChEBI" id="CHEBI:15378"/>
        <dbReference type="ChEBI" id="CHEBI:29969"/>
        <dbReference type="ChEBI" id="CHEBI:30616"/>
        <dbReference type="ChEBI" id="CHEBI:33019"/>
        <dbReference type="ChEBI" id="CHEBI:57586"/>
        <dbReference type="ChEBI" id="CHEBI:83144"/>
        <dbReference type="ChEBI" id="CHEBI:456215"/>
        <dbReference type="EC" id="6.3.4.15"/>
    </reaction>
</comment>
<proteinExistence type="predicted"/>
<keyword evidence="2" id="KW-0547">Nucleotide-binding</keyword>
<dbReference type="InterPro" id="IPR008988">
    <property type="entry name" value="Transcriptional_repressor_C"/>
</dbReference>
<dbReference type="GO" id="GO:0004077">
    <property type="term" value="F:biotin--[biotin carboxyl-carrier protein] ligase activity"/>
    <property type="evidence" value="ECO:0007669"/>
    <property type="project" value="UniProtKB-EC"/>
</dbReference>
<keyword evidence="1 8" id="KW-0436">Ligase</keyword>
<dbReference type="InterPro" id="IPR004408">
    <property type="entry name" value="Biotin_CoA_COase_ligase"/>
</dbReference>
<evidence type="ECO:0000256" key="6">
    <source>
        <dbReference type="ARBA" id="ARBA00047846"/>
    </source>
</evidence>
<dbReference type="GO" id="GO:0005737">
    <property type="term" value="C:cytoplasm"/>
    <property type="evidence" value="ECO:0007669"/>
    <property type="project" value="TreeGrafter"/>
</dbReference>
<evidence type="ECO:0000256" key="5">
    <source>
        <dbReference type="ARBA" id="ARBA00024227"/>
    </source>
</evidence>
<dbReference type="InterPro" id="IPR003142">
    <property type="entry name" value="BPL_C"/>
</dbReference>
<evidence type="ECO:0000313" key="9">
    <source>
        <dbReference type="Proteomes" id="UP000275232"/>
    </source>
</evidence>
<evidence type="ECO:0000256" key="1">
    <source>
        <dbReference type="ARBA" id="ARBA00022598"/>
    </source>
</evidence>
<evidence type="ECO:0000256" key="2">
    <source>
        <dbReference type="ARBA" id="ARBA00022741"/>
    </source>
</evidence>
<dbReference type="AlphaFoldDB" id="A0A3N5CUS4"/>
<dbReference type="RefSeq" id="WP_123877765.1">
    <property type="nucleotide sequence ID" value="NZ_RPFZ01000001.1"/>
</dbReference>
<dbReference type="Pfam" id="PF03099">
    <property type="entry name" value="BPL_LplA_LipB"/>
    <property type="match status" value="1"/>
</dbReference>
<accession>A0A3N5CUS4</accession>
<evidence type="ECO:0000313" key="8">
    <source>
        <dbReference type="EMBL" id="RPF70369.1"/>
    </source>
</evidence>
<dbReference type="OrthoDB" id="9807064at2"/>
<protein>
    <recommendedName>
        <fullName evidence="5">biotin--[biotin carboxyl-carrier protein] ligase</fullName>
        <ecNumber evidence="5">6.3.4.15</ecNumber>
    </recommendedName>
</protein>
<dbReference type="InterPro" id="IPR045864">
    <property type="entry name" value="aa-tRNA-synth_II/BPL/LPL"/>
</dbReference>
<comment type="caution">
    <text evidence="8">The sequence shown here is derived from an EMBL/GenBank/DDBJ whole genome shotgun (WGS) entry which is preliminary data.</text>
</comment>
<keyword evidence="4" id="KW-0092">Biotin</keyword>
<dbReference type="NCBIfam" id="TIGR00121">
    <property type="entry name" value="birA_ligase"/>
    <property type="match status" value="1"/>
</dbReference>
<dbReference type="Proteomes" id="UP000275232">
    <property type="component" value="Unassembled WGS sequence"/>
</dbReference>
<dbReference type="Gene3D" id="2.30.30.100">
    <property type="match status" value="1"/>
</dbReference>
<evidence type="ECO:0000259" key="7">
    <source>
        <dbReference type="PROSITE" id="PS51733"/>
    </source>
</evidence>
<dbReference type="Gene3D" id="3.30.930.10">
    <property type="entry name" value="Bira Bifunctional Protein, Domain 2"/>
    <property type="match status" value="1"/>
</dbReference>
<keyword evidence="3" id="KW-0067">ATP-binding</keyword>
<sequence length="245" mass="26140">MIETISRTASTNTLLAERLRAGGTVREGHWLRAVEQTCGKGRAGRSWSSAPGNLYCSTVVGVQTGDPLPQTLSLVAGLGVHDLLREALSQTVPGSDAGRWLKWPNDVLIGGAKVAGILCERVLDTVIVGIGVNVASPPASLHRPTTSIAAVTGSPNPNAAEVLETLAPCFARRLHRWRTEPLRETLSEWESRAHPRGARLTVHDGPGHRISGRFGGLAEDGSLRLLLDDGSVHAIHAGDVEWETR</sequence>
<dbReference type="InterPro" id="IPR004143">
    <property type="entry name" value="BPL_LPL_catalytic"/>
</dbReference>
<feature type="domain" description="BPL/LPL catalytic" evidence="7">
    <location>
        <begin position="1"/>
        <end position="178"/>
    </location>
</feature>
<dbReference type="EC" id="6.3.4.15" evidence="5"/>
<organism evidence="8 9">
    <name type="scientific">Aurantiacibacter spongiae</name>
    <dbReference type="NCBI Taxonomy" id="2488860"/>
    <lineage>
        <taxon>Bacteria</taxon>
        <taxon>Pseudomonadati</taxon>
        <taxon>Pseudomonadota</taxon>
        <taxon>Alphaproteobacteria</taxon>
        <taxon>Sphingomonadales</taxon>
        <taxon>Erythrobacteraceae</taxon>
        <taxon>Aurantiacibacter</taxon>
    </lineage>
</organism>
<dbReference type="Pfam" id="PF02237">
    <property type="entry name" value="BPL_C"/>
    <property type="match status" value="1"/>
</dbReference>
<dbReference type="CDD" id="cd16442">
    <property type="entry name" value="BPL"/>
    <property type="match status" value="1"/>
</dbReference>
<dbReference type="GO" id="GO:0005524">
    <property type="term" value="F:ATP binding"/>
    <property type="evidence" value="ECO:0007669"/>
    <property type="project" value="UniProtKB-KW"/>
</dbReference>